<proteinExistence type="inferred from homology"/>
<protein>
    <recommendedName>
        <fullName evidence="1">Acetolactate synthase small subunit</fullName>
        <shortName evidence="1">AHAS</shortName>
        <shortName evidence="1">ALS</shortName>
        <ecNumber evidence="1">2.2.1.6</ecNumber>
    </recommendedName>
    <alternativeName>
        <fullName evidence="1">Acetohydroxy-acid synthase small subunit</fullName>
    </alternativeName>
</protein>
<dbReference type="UniPathway" id="UPA00047">
    <property type="reaction ID" value="UER00055"/>
</dbReference>
<evidence type="ECO:0000259" key="2">
    <source>
        <dbReference type="Pfam" id="PF10369"/>
    </source>
</evidence>
<evidence type="ECO:0000259" key="3">
    <source>
        <dbReference type="Pfam" id="PF22629"/>
    </source>
</evidence>
<comment type="subunit">
    <text evidence="1">Dimer of large and small chains.</text>
</comment>
<feature type="domain" description="Acetolactate synthase small subunit C-terminal" evidence="2">
    <location>
        <begin position="89"/>
        <end position="160"/>
    </location>
</feature>
<comment type="similarity">
    <text evidence="1">Belongs to the acetolactate synthase small subunit family.</text>
</comment>
<reference evidence="5" key="1">
    <citation type="submission" date="2016-11" db="EMBL/GenBank/DDBJ databases">
        <authorList>
            <person name="Varghese N."/>
            <person name="Submissions S."/>
        </authorList>
    </citation>
    <scope>NUCLEOTIDE SEQUENCE [LARGE SCALE GENOMIC DNA]</scope>
    <source>
        <strain evidence="5">DSM 1811</strain>
    </source>
</reference>
<comment type="pathway">
    <text evidence="1">Amino-acid biosynthesis; L-valine biosynthesis; L-valine from pyruvate: step 1/4.</text>
</comment>
<dbReference type="GO" id="GO:0009099">
    <property type="term" value="P:L-valine biosynthetic process"/>
    <property type="evidence" value="ECO:0007669"/>
    <property type="project" value="UniProtKB-UniRule"/>
</dbReference>
<evidence type="ECO:0000256" key="1">
    <source>
        <dbReference type="RuleBase" id="RU368092"/>
    </source>
</evidence>
<dbReference type="EC" id="2.2.1.6" evidence="1"/>
<dbReference type="InterPro" id="IPR027271">
    <property type="entry name" value="Acetolactate_synth/TF_NikR_C"/>
</dbReference>
<evidence type="ECO:0000313" key="5">
    <source>
        <dbReference type="Proteomes" id="UP000184121"/>
    </source>
</evidence>
<dbReference type="SUPFAM" id="SSF55021">
    <property type="entry name" value="ACT-like"/>
    <property type="match status" value="2"/>
</dbReference>
<dbReference type="GO" id="GO:1990610">
    <property type="term" value="F:acetolactate synthase regulator activity"/>
    <property type="evidence" value="ECO:0007669"/>
    <property type="project" value="UniProtKB-UniRule"/>
</dbReference>
<evidence type="ECO:0000313" key="4">
    <source>
        <dbReference type="EMBL" id="SHL76662.1"/>
    </source>
</evidence>
<dbReference type="GO" id="GO:0003984">
    <property type="term" value="F:acetolactate synthase activity"/>
    <property type="evidence" value="ECO:0007669"/>
    <property type="project" value="UniProtKB-UniRule"/>
</dbReference>
<dbReference type="Gene3D" id="3.30.70.260">
    <property type="match status" value="1"/>
</dbReference>
<dbReference type="Pfam" id="PF22629">
    <property type="entry name" value="ACT_AHAS_ss"/>
    <property type="match status" value="1"/>
</dbReference>
<name>A0A1M7DAY2_9FLAO</name>
<dbReference type="InterPro" id="IPR019455">
    <property type="entry name" value="Acetolactate_synth_ssu_C"/>
</dbReference>
<accession>A0A1M7DAY2</accession>
<dbReference type="InterPro" id="IPR004789">
    <property type="entry name" value="Acetalactate_synth_ssu"/>
</dbReference>
<organism evidence="4 5">
    <name type="scientific">Flavobacterium saccharophilum</name>
    <dbReference type="NCBI Taxonomy" id="29534"/>
    <lineage>
        <taxon>Bacteria</taxon>
        <taxon>Pseudomonadati</taxon>
        <taxon>Bacteroidota</taxon>
        <taxon>Flavobacteriia</taxon>
        <taxon>Flavobacteriales</taxon>
        <taxon>Flavobacteriaceae</taxon>
        <taxon>Flavobacterium</taxon>
    </lineage>
</organism>
<comment type="function">
    <text evidence="1">Catalyzes the conversion of 2 pyruvate molecules into acetolactate in the first common step of the biosynthetic pathway of the branched-amino acids such as leucine, isoleucine, and valine.</text>
</comment>
<dbReference type="Proteomes" id="UP000184121">
    <property type="component" value="Unassembled WGS sequence"/>
</dbReference>
<dbReference type="InterPro" id="IPR054480">
    <property type="entry name" value="AHAS_small-like_ACT"/>
</dbReference>
<dbReference type="AlphaFoldDB" id="A0A1M7DAY2"/>
<dbReference type="UniPathway" id="UPA00049">
    <property type="reaction ID" value="UER00059"/>
</dbReference>
<dbReference type="PANTHER" id="PTHR30239">
    <property type="entry name" value="ACETOLACTATE SYNTHASE SMALL SUBUNIT"/>
    <property type="match status" value="1"/>
</dbReference>
<feature type="domain" description="Acetolactate synthase small subunit-like ACT" evidence="3">
    <location>
        <begin position="11"/>
        <end position="76"/>
    </location>
</feature>
<keyword evidence="1" id="KW-0808">Transferase</keyword>
<keyword evidence="1" id="KW-0028">Amino-acid biosynthesis</keyword>
<dbReference type="PANTHER" id="PTHR30239:SF0">
    <property type="entry name" value="ACETOLACTATE SYNTHASE SMALL SUBUNIT 1, CHLOROPLASTIC"/>
    <property type="match status" value="1"/>
</dbReference>
<dbReference type="Gene3D" id="3.30.70.1150">
    <property type="entry name" value="ACT-like. Chain A, domain 2"/>
    <property type="match status" value="1"/>
</dbReference>
<dbReference type="Pfam" id="PF10369">
    <property type="entry name" value="ALS_ss_C"/>
    <property type="match status" value="1"/>
</dbReference>
<comment type="catalytic activity">
    <reaction evidence="1">
        <text>2 pyruvate + H(+) = (2S)-2-acetolactate + CO2</text>
        <dbReference type="Rhea" id="RHEA:25249"/>
        <dbReference type="ChEBI" id="CHEBI:15361"/>
        <dbReference type="ChEBI" id="CHEBI:15378"/>
        <dbReference type="ChEBI" id="CHEBI:16526"/>
        <dbReference type="ChEBI" id="CHEBI:58476"/>
        <dbReference type="EC" id="2.2.1.6"/>
    </reaction>
</comment>
<sequence length="181" mass="21196">MAMKNQYTFTIYAENQVQLFQKITLIFSRKKINIESFNFSSCEVDPISRFTILITETYEIVQNLVPQIEKIIEVYKCFCNTNEEIVWKQIALFKVPTATIYEENLNSFLKKPNITAVSIERNYTVFQATGNEEEINDLVIKLSDFNLIEFAKSPRIALIKKSEGFAREISARERDKEEHFI</sequence>
<dbReference type="GO" id="GO:0005829">
    <property type="term" value="C:cytosol"/>
    <property type="evidence" value="ECO:0007669"/>
    <property type="project" value="TreeGrafter"/>
</dbReference>
<gene>
    <name evidence="4" type="ORF">SAMN05444366_1482</name>
</gene>
<dbReference type="NCBIfam" id="TIGR00119">
    <property type="entry name" value="acolac_sm"/>
    <property type="match status" value="1"/>
</dbReference>
<dbReference type="STRING" id="29534.SAMN05444366_1482"/>
<dbReference type="GO" id="GO:0009097">
    <property type="term" value="P:isoleucine biosynthetic process"/>
    <property type="evidence" value="ECO:0007669"/>
    <property type="project" value="UniProtKB-UniRule"/>
</dbReference>
<comment type="pathway">
    <text evidence="1">Amino-acid biosynthesis; L-isoleucine biosynthesis; L-isoleucine from 2-oxobutanoate: step 1/4.</text>
</comment>
<dbReference type="InterPro" id="IPR045865">
    <property type="entry name" value="ACT-like_dom_sf"/>
</dbReference>
<dbReference type="EMBL" id="FRBY01000002">
    <property type="protein sequence ID" value="SHL76662.1"/>
    <property type="molecule type" value="Genomic_DNA"/>
</dbReference>
<keyword evidence="1" id="KW-0100">Branched-chain amino acid biosynthesis</keyword>
<keyword evidence="5" id="KW-1185">Reference proteome</keyword>